<evidence type="ECO:0000313" key="2">
    <source>
        <dbReference type="Proteomes" id="UP000249453"/>
    </source>
</evidence>
<sequence>MANFYYYREPPPDYADLYTFVGDVENTIIIMSAGSVQSTFLSGFLSNLMTFGPGPTPIDAVQHFGLDFGLQNIDFAVYPSSSGKNPTEEFSFFGFSFDEEPSKITIIRNIFASLHEISNAHKKKPKPVQKKRRMARPHLEEKRAITARKPLKSALKLPVEEKVQQASWVKAAKEIQPEKPSYELIAEEEIPEIIAL</sequence>
<organism evidence="1 2">
    <name type="scientific">Falsochrobactrum ovis</name>
    <dbReference type="NCBI Taxonomy" id="1293442"/>
    <lineage>
        <taxon>Bacteria</taxon>
        <taxon>Pseudomonadati</taxon>
        <taxon>Pseudomonadota</taxon>
        <taxon>Alphaproteobacteria</taxon>
        <taxon>Hyphomicrobiales</taxon>
        <taxon>Brucellaceae</taxon>
        <taxon>Falsochrobactrum</taxon>
    </lineage>
</organism>
<reference evidence="1 2" key="1">
    <citation type="submission" date="2018-06" db="EMBL/GenBank/DDBJ databases">
        <title>Genomic Encyclopedia of Type Strains, Phase IV (KMG-IV): sequencing the most valuable type-strain genomes for metagenomic binning, comparative biology and taxonomic classification.</title>
        <authorList>
            <person name="Goeker M."/>
        </authorList>
    </citation>
    <scope>NUCLEOTIDE SEQUENCE [LARGE SCALE GENOMIC DNA]</scope>
    <source>
        <strain evidence="1 2">DSM 26720</strain>
    </source>
</reference>
<keyword evidence="2" id="KW-1185">Reference proteome</keyword>
<dbReference type="Proteomes" id="UP000249453">
    <property type="component" value="Unassembled WGS sequence"/>
</dbReference>
<dbReference type="RefSeq" id="WP_111574064.1">
    <property type="nucleotide sequence ID" value="NZ_JBHEEY010000001.1"/>
</dbReference>
<comment type="caution">
    <text evidence="1">The sequence shown here is derived from an EMBL/GenBank/DDBJ whole genome shotgun (WGS) entry which is preliminary data.</text>
</comment>
<evidence type="ECO:0000313" key="1">
    <source>
        <dbReference type="EMBL" id="RAK34230.1"/>
    </source>
</evidence>
<gene>
    <name evidence="1" type="ORF">C7374_101564</name>
</gene>
<dbReference type="EMBL" id="QLMK01000001">
    <property type="protein sequence ID" value="RAK34230.1"/>
    <property type="molecule type" value="Genomic_DNA"/>
</dbReference>
<dbReference type="AlphaFoldDB" id="A0A364JZZ9"/>
<accession>A0A364JZZ9</accession>
<protein>
    <submittedName>
        <fullName evidence="1">Uncharacterized protein</fullName>
    </submittedName>
</protein>
<name>A0A364JZZ9_9HYPH</name>
<proteinExistence type="predicted"/>